<dbReference type="RefSeq" id="WP_188673773.1">
    <property type="nucleotide sequence ID" value="NZ_BMKA01000002.1"/>
</dbReference>
<dbReference type="GO" id="GO:0016491">
    <property type="term" value="F:oxidoreductase activity"/>
    <property type="evidence" value="ECO:0007669"/>
    <property type="project" value="UniProtKB-ARBA"/>
</dbReference>
<dbReference type="SUPFAM" id="SSF51735">
    <property type="entry name" value="NAD(P)-binding Rossmann-fold domains"/>
    <property type="match status" value="1"/>
</dbReference>
<dbReference type="Gene3D" id="3.40.50.720">
    <property type="entry name" value="NAD(P)-binding Rossmann-like Domain"/>
    <property type="match status" value="1"/>
</dbReference>
<dbReference type="GO" id="GO:0005737">
    <property type="term" value="C:cytoplasm"/>
    <property type="evidence" value="ECO:0007669"/>
    <property type="project" value="TreeGrafter"/>
</dbReference>
<comment type="caution">
    <text evidence="2">The sequence shown here is derived from an EMBL/GenBank/DDBJ whole genome shotgun (WGS) entry which is preliminary data.</text>
</comment>
<dbReference type="PANTHER" id="PTHR13812:SF19">
    <property type="entry name" value="KETIMINE REDUCTASE MU-CRYSTALLIN"/>
    <property type="match status" value="1"/>
</dbReference>
<dbReference type="Gene3D" id="3.30.1780.10">
    <property type="entry name" value="ornithine cyclodeaminase, domain 1"/>
    <property type="match status" value="1"/>
</dbReference>
<dbReference type="AlphaFoldDB" id="A0A916QWY7"/>
<name>A0A916QWY7_9RHOB</name>
<dbReference type="InterPro" id="IPR036291">
    <property type="entry name" value="NAD(P)-bd_dom_sf"/>
</dbReference>
<dbReference type="PIRSF" id="PIRSF001439">
    <property type="entry name" value="CryM"/>
    <property type="match status" value="1"/>
</dbReference>
<gene>
    <name evidence="2" type="ORF">GCM10011498_18590</name>
</gene>
<accession>A0A916QWY7</accession>
<keyword evidence="3" id="KW-1185">Reference proteome</keyword>
<dbReference type="InterPro" id="IPR003462">
    <property type="entry name" value="ODC_Mu_crystall"/>
</dbReference>
<proteinExistence type="inferred from homology"/>
<dbReference type="InterPro" id="IPR023401">
    <property type="entry name" value="ODC_N"/>
</dbReference>
<dbReference type="PANTHER" id="PTHR13812">
    <property type="entry name" value="KETIMINE REDUCTASE MU-CRYSTALLIN"/>
    <property type="match status" value="1"/>
</dbReference>
<evidence type="ECO:0000313" key="3">
    <source>
        <dbReference type="Proteomes" id="UP000628017"/>
    </source>
</evidence>
<evidence type="ECO:0000313" key="2">
    <source>
        <dbReference type="EMBL" id="GGA18205.1"/>
    </source>
</evidence>
<dbReference type="GO" id="GO:0019752">
    <property type="term" value="P:carboxylic acid metabolic process"/>
    <property type="evidence" value="ECO:0007669"/>
    <property type="project" value="UniProtKB-ARBA"/>
</dbReference>
<sequence>MKIPFIEFEEMDSRLSWDGLTDALAEGHKLPTASIADGFAYRGDDTLLSRAAWIDGLGVAVKSATIVPGNVAKGKPMVQGGVMVFDDEFGTLEAVIDFHLVTKWKTAGDSLLGAKLLARPDSKTILIVGAGTVGRNLVSAYSTAFPQASFMVWNRTASKAVEMAQELSKTHDIKPVEHLKEAVAQADIVSCATMSSDPILHGDWLHAGQHIDLIGAYRPDMREVDDTALTRSSIFVDSRATTLDHIGELKIPLADGVISKDDILGDFHELVAGTAKRSHDDEITLFKNGGGAHLDLMTAKYILREWNTA</sequence>
<dbReference type="Pfam" id="PF02423">
    <property type="entry name" value="OCD_Mu_crystall"/>
    <property type="match status" value="1"/>
</dbReference>
<comment type="similarity">
    <text evidence="1">Belongs to the ornithine cyclodeaminase/mu-crystallin family.</text>
</comment>
<organism evidence="2 3">
    <name type="scientific">Neptunicoccus cionae</name>
    <dbReference type="NCBI Taxonomy" id="2035344"/>
    <lineage>
        <taxon>Bacteria</taxon>
        <taxon>Pseudomonadati</taxon>
        <taxon>Pseudomonadota</taxon>
        <taxon>Alphaproteobacteria</taxon>
        <taxon>Rhodobacterales</taxon>
        <taxon>Paracoccaceae</taxon>
        <taxon>Neptunicoccus</taxon>
    </lineage>
</organism>
<protein>
    <submittedName>
        <fullName evidence="2">Ornithine cyclodeaminase</fullName>
    </submittedName>
</protein>
<dbReference type="FunFam" id="3.40.50.720:FF:000311">
    <property type="entry name" value="Ornithine cyclodeaminase"/>
    <property type="match status" value="1"/>
</dbReference>
<dbReference type="EMBL" id="BMKA01000002">
    <property type="protein sequence ID" value="GGA18205.1"/>
    <property type="molecule type" value="Genomic_DNA"/>
</dbReference>
<reference evidence="2" key="2">
    <citation type="submission" date="2020-09" db="EMBL/GenBank/DDBJ databases">
        <authorList>
            <person name="Sun Q."/>
            <person name="Zhou Y."/>
        </authorList>
    </citation>
    <scope>NUCLEOTIDE SEQUENCE</scope>
    <source>
        <strain evidence="2">CGMCC 1.15880</strain>
    </source>
</reference>
<dbReference type="Proteomes" id="UP000628017">
    <property type="component" value="Unassembled WGS sequence"/>
</dbReference>
<evidence type="ECO:0000256" key="1">
    <source>
        <dbReference type="ARBA" id="ARBA00008903"/>
    </source>
</evidence>
<reference evidence="2" key="1">
    <citation type="journal article" date="2014" name="Int. J. Syst. Evol. Microbiol.">
        <title>Complete genome sequence of Corynebacterium casei LMG S-19264T (=DSM 44701T), isolated from a smear-ripened cheese.</title>
        <authorList>
            <consortium name="US DOE Joint Genome Institute (JGI-PGF)"/>
            <person name="Walter F."/>
            <person name="Albersmeier A."/>
            <person name="Kalinowski J."/>
            <person name="Ruckert C."/>
        </authorList>
    </citation>
    <scope>NUCLEOTIDE SEQUENCE</scope>
    <source>
        <strain evidence="2">CGMCC 1.15880</strain>
    </source>
</reference>